<dbReference type="PROSITE" id="PS51163">
    <property type="entry name" value="YRDC"/>
    <property type="match status" value="1"/>
</dbReference>
<keyword evidence="5" id="KW-0808">Transferase</keyword>
<evidence type="ECO:0000256" key="5">
    <source>
        <dbReference type="ARBA" id="ARBA00022679"/>
    </source>
</evidence>
<protein>
    <recommendedName>
        <fullName evidence="10">L-threonylcarbamoyladenylate synthase</fullName>
        <ecNumber evidence="3">2.7.7.87</ecNumber>
    </recommendedName>
    <alternativeName>
        <fullName evidence="10">L-threonylcarbamoyladenylate synthase</fullName>
    </alternativeName>
</protein>
<evidence type="ECO:0000256" key="10">
    <source>
        <dbReference type="ARBA" id="ARBA00029774"/>
    </source>
</evidence>
<dbReference type="InterPro" id="IPR006070">
    <property type="entry name" value="Sua5-like_dom"/>
</dbReference>
<reference evidence="13" key="1">
    <citation type="submission" date="2020-05" db="EMBL/GenBank/DDBJ databases">
        <authorList>
            <person name="Chiriac C."/>
            <person name="Salcher M."/>
            <person name="Ghai R."/>
            <person name="Kavagutti S V."/>
        </authorList>
    </citation>
    <scope>NUCLEOTIDE SEQUENCE</scope>
</reference>
<dbReference type="InterPro" id="IPR050156">
    <property type="entry name" value="TC-AMP_synthase_SUA5"/>
</dbReference>
<name>A0A6J6D174_9ZZZZ</name>
<dbReference type="GO" id="GO:0061710">
    <property type="term" value="F:L-threonylcarbamoyladenylate synthase"/>
    <property type="evidence" value="ECO:0007669"/>
    <property type="project" value="UniProtKB-EC"/>
</dbReference>
<keyword evidence="6" id="KW-0819">tRNA processing</keyword>
<dbReference type="GO" id="GO:0005524">
    <property type="term" value="F:ATP binding"/>
    <property type="evidence" value="ECO:0007669"/>
    <property type="project" value="UniProtKB-KW"/>
</dbReference>
<evidence type="ECO:0000256" key="3">
    <source>
        <dbReference type="ARBA" id="ARBA00012584"/>
    </source>
</evidence>
<dbReference type="GO" id="GO:0005737">
    <property type="term" value="C:cytoplasm"/>
    <property type="evidence" value="ECO:0007669"/>
    <property type="project" value="UniProtKB-SubCell"/>
</dbReference>
<evidence type="ECO:0000256" key="1">
    <source>
        <dbReference type="ARBA" id="ARBA00004496"/>
    </source>
</evidence>
<evidence type="ECO:0000313" key="13">
    <source>
        <dbReference type="EMBL" id="CAB4557054.1"/>
    </source>
</evidence>
<keyword evidence="8" id="KW-0547">Nucleotide-binding</keyword>
<dbReference type="EC" id="2.7.7.87" evidence="3"/>
<dbReference type="PANTHER" id="PTHR17490:SF16">
    <property type="entry name" value="THREONYLCARBAMOYL-AMP SYNTHASE"/>
    <property type="match status" value="1"/>
</dbReference>
<evidence type="ECO:0000256" key="2">
    <source>
        <dbReference type="ARBA" id="ARBA00007663"/>
    </source>
</evidence>
<comment type="subcellular location">
    <subcellularLocation>
        <location evidence="1">Cytoplasm</location>
    </subcellularLocation>
</comment>
<feature type="domain" description="YrdC-like" evidence="12">
    <location>
        <begin position="16"/>
        <end position="202"/>
    </location>
</feature>
<gene>
    <name evidence="13" type="ORF">UFOPK1599_00280</name>
</gene>
<dbReference type="GO" id="GO:0003725">
    <property type="term" value="F:double-stranded RNA binding"/>
    <property type="evidence" value="ECO:0007669"/>
    <property type="project" value="InterPro"/>
</dbReference>
<evidence type="ECO:0000256" key="7">
    <source>
        <dbReference type="ARBA" id="ARBA00022695"/>
    </source>
</evidence>
<dbReference type="SUPFAM" id="SSF55821">
    <property type="entry name" value="YrdC/RibB"/>
    <property type="match status" value="1"/>
</dbReference>
<sequence>MAERIRDFIDSESRLTEAVDSAIRYINAGEVIIVATESGYAYLANAFNAKAVKSIHVMRGDSEGIAAQVFIKGIEVLAGIAHPINFQQKQVLEKFWPGQLSVTIKSQPGLNWNLGDDRRLGKINVRVPNRNFISKVLDKTGPLATASIAFTGRAAINDLSQIIIREGDVGAVFDEGILENAGHSTIVEFSENEITLQREGAVSILQLQPLIPSISPTNL</sequence>
<evidence type="ECO:0000256" key="6">
    <source>
        <dbReference type="ARBA" id="ARBA00022694"/>
    </source>
</evidence>
<evidence type="ECO:0000256" key="9">
    <source>
        <dbReference type="ARBA" id="ARBA00022840"/>
    </source>
</evidence>
<evidence type="ECO:0000259" key="12">
    <source>
        <dbReference type="PROSITE" id="PS51163"/>
    </source>
</evidence>
<proteinExistence type="inferred from homology"/>
<organism evidence="13">
    <name type="scientific">freshwater metagenome</name>
    <dbReference type="NCBI Taxonomy" id="449393"/>
    <lineage>
        <taxon>unclassified sequences</taxon>
        <taxon>metagenomes</taxon>
        <taxon>ecological metagenomes</taxon>
    </lineage>
</organism>
<evidence type="ECO:0000256" key="11">
    <source>
        <dbReference type="ARBA" id="ARBA00048366"/>
    </source>
</evidence>
<dbReference type="Pfam" id="PF01300">
    <property type="entry name" value="Sua5_yciO_yrdC"/>
    <property type="match status" value="1"/>
</dbReference>
<comment type="similarity">
    <text evidence="2">Belongs to the SUA5 family.</text>
</comment>
<dbReference type="GO" id="GO:0000049">
    <property type="term" value="F:tRNA binding"/>
    <property type="evidence" value="ECO:0007669"/>
    <property type="project" value="TreeGrafter"/>
</dbReference>
<dbReference type="GO" id="GO:0008033">
    <property type="term" value="P:tRNA processing"/>
    <property type="evidence" value="ECO:0007669"/>
    <property type="project" value="UniProtKB-KW"/>
</dbReference>
<dbReference type="EMBL" id="CAEZTE010000008">
    <property type="protein sequence ID" value="CAB4557054.1"/>
    <property type="molecule type" value="Genomic_DNA"/>
</dbReference>
<keyword evidence="7" id="KW-0548">Nucleotidyltransferase</keyword>
<evidence type="ECO:0000256" key="8">
    <source>
        <dbReference type="ARBA" id="ARBA00022741"/>
    </source>
</evidence>
<dbReference type="Gene3D" id="3.90.870.10">
    <property type="entry name" value="DHBP synthase"/>
    <property type="match status" value="1"/>
</dbReference>
<dbReference type="InterPro" id="IPR017945">
    <property type="entry name" value="DHBP_synth_RibB-like_a/b_dom"/>
</dbReference>
<dbReference type="AlphaFoldDB" id="A0A6J6D174"/>
<evidence type="ECO:0000256" key="4">
    <source>
        <dbReference type="ARBA" id="ARBA00022490"/>
    </source>
</evidence>
<keyword evidence="9" id="KW-0067">ATP-binding</keyword>
<dbReference type="GO" id="GO:0006450">
    <property type="term" value="P:regulation of translational fidelity"/>
    <property type="evidence" value="ECO:0007669"/>
    <property type="project" value="TreeGrafter"/>
</dbReference>
<dbReference type="PANTHER" id="PTHR17490">
    <property type="entry name" value="SUA5"/>
    <property type="match status" value="1"/>
</dbReference>
<comment type="catalytic activity">
    <reaction evidence="11">
        <text>L-threonine + hydrogencarbonate + ATP = L-threonylcarbamoyladenylate + diphosphate + H2O</text>
        <dbReference type="Rhea" id="RHEA:36407"/>
        <dbReference type="ChEBI" id="CHEBI:15377"/>
        <dbReference type="ChEBI" id="CHEBI:17544"/>
        <dbReference type="ChEBI" id="CHEBI:30616"/>
        <dbReference type="ChEBI" id="CHEBI:33019"/>
        <dbReference type="ChEBI" id="CHEBI:57926"/>
        <dbReference type="ChEBI" id="CHEBI:73682"/>
        <dbReference type="EC" id="2.7.7.87"/>
    </reaction>
</comment>
<keyword evidence="4" id="KW-0963">Cytoplasm</keyword>
<accession>A0A6J6D174</accession>